<organism evidence="3 4">
    <name type="scientific">Microbacterium oleivorans</name>
    <dbReference type="NCBI Taxonomy" id="273677"/>
    <lineage>
        <taxon>Bacteria</taxon>
        <taxon>Bacillati</taxon>
        <taxon>Actinomycetota</taxon>
        <taxon>Actinomycetes</taxon>
        <taxon>Micrococcales</taxon>
        <taxon>Microbacteriaceae</taxon>
        <taxon>Microbacterium</taxon>
    </lineage>
</organism>
<sequence length="262" mass="27770">MSDGRDRELAELEERAYGPHADIETDPAAMLRLRRLQEQRRISRAGRTREAPETPETPEPPAFESPAAGAGRRSDAASSGAEEDDVWIDADDGADDGDDDGDDAETGAEDAGVADGGRRPRRTLRVAAAVVALSAVAGASSATTWAIARFDPRQVAVLSPDSEAAPQDETGELFGPLVRYEDLFGIEVSACTRDRDGVAESCLVASQTGRYWEGTCASVELGVTTLVPVTDSSPEAARARFPADTFLELTYRGGDITVRASA</sequence>
<dbReference type="RefSeq" id="WP_178012904.1">
    <property type="nucleotide sequence ID" value="NZ_CP058316.1"/>
</dbReference>
<proteinExistence type="predicted"/>
<name>A0A7D5IWW5_9MICO</name>
<feature type="compositionally biased region" description="Basic and acidic residues" evidence="1">
    <location>
        <begin position="35"/>
        <end position="52"/>
    </location>
</feature>
<feature type="compositionally biased region" description="Low complexity" evidence="1">
    <location>
        <begin position="64"/>
        <end position="80"/>
    </location>
</feature>
<protein>
    <submittedName>
        <fullName evidence="3">Uncharacterized protein</fullName>
    </submittedName>
</protein>
<keyword evidence="2" id="KW-0472">Membrane</keyword>
<keyword evidence="2" id="KW-0812">Transmembrane</keyword>
<evidence type="ECO:0000256" key="1">
    <source>
        <dbReference type="SAM" id="MobiDB-lite"/>
    </source>
</evidence>
<evidence type="ECO:0000256" key="2">
    <source>
        <dbReference type="SAM" id="Phobius"/>
    </source>
</evidence>
<accession>A0A7D5IWW5</accession>
<gene>
    <name evidence="3" type="ORF">HW566_11160</name>
</gene>
<evidence type="ECO:0000313" key="4">
    <source>
        <dbReference type="Proteomes" id="UP000509638"/>
    </source>
</evidence>
<reference evidence="3 4" key="1">
    <citation type="submission" date="2020-06" db="EMBL/GenBank/DDBJ databases">
        <authorList>
            <person name="Jo H."/>
        </authorList>
    </citation>
    <scope>NUCLEOTIDE SEQUENCE [LARGE SCALE GENOMIC DNA]</scope>
    <source>
        <strain evidence="3 4">I46</strain>
    </source>
</reference>
<feature type="region of interest" description="Disordered" evidence="1">
    <location>
        <begin position="1"/>
        <end position="118"/>
    </location>
</feature>
<dbReference type="EMBL" id="CP058316">
    <property type="protein sequence ID" value="QLD12282.1"/>
    <property type="molecule type" value="Genomic_DNA"/>
</dbReference>
<feature type="compositionally biased region" description="Acidic residues" evidence="1">
    <location>
        <begin position="81"/>
        <end position="108"/>
    </location>
</feature>
<feature type="transmembrane region" description="Helical" evidence="2">
    <location>
        <begin position="126"/>
        <end position="148"/>
    </location>
</feature>
<keyword evidence="2" id="KW-1133">Transmembrane helix</keyword>
<dbReference type="Proteomes" id="UP000509638">
    <property type="component" value="Chromosome"/>
</dbReference>
<evidence type="ECO:0000313" key="3">
    <source>
        <dbReference type="EMBL" id="QLD12282.1"/>
    </source>
</evidence>
<feature type="compositionally biased region" description="Basic and acidic residues" evidence="1">
    <location>
        <begin position="1"/>
        <end position="23"/>
    </location>
</feature>
<dbReference type="AlphaFoldDB" id="A0A7D5IWW5"/>